<keyword evidence="2" id="KW-0378">Hydrolase</keyword>
<evidence type="ECO:0000313" key="3">
    <source>
        <dbReference type="Proteomes" id="UP000824179"/>
    </source>
</evidence>
<dbReference type="NCBIfam" id="NF003163">
    <property type="entry name" value="PRK04143.1"/>
    <property type="match status" value="1"/>
</dbReference>
<dbReference type="AlphaFoldDB" id="A0A9D1DBD2"/>
<reference evidence="2" key="1">
    <citation type="submission" date="2020-10" db="EMBL/GenBank/DDBJ databases">
        <authorList>
            <person name="Gilroy R."/>
        </authorList>
    </citation>
    <scope>NUCLEOTIDE SEQUENCE</scope>
    <source>
        <strain evidence="2">ChiW25-3613</strain>
    </source>
</reference>
<comment type="caution">
    <text evidence="2">The sequence shown here is derived from an EMBL/GenBank/DDBJ whole genome shotgun (WGS) entry which is preliminary data.</text>
</comment>
<feature type="domain" description="Macro" evidence="1">
    <location>
        <begin position="66"/>
        <end position="253"/>
    </location>
</feature>
<dbReference type="GO" id="GO:0016787">
    <property type="term" value="F:hydrolase activity"/>
    <property type="evidence" value="ECO:0007669"/>
    <property type="project" value="UniProtKB-KW"/>
</dbReference>
<evidence type="ECO:0000259" key="1">
    <source>
        <dbReference type="PROSITE" id="PS51154"/>
    </source>
</evidence>
<sequence length="253" mass="28098">MKNEELLDKLIGILSSERGESVPGLSAAQKPDYFRALCNVRPPRPASEEFLRLQDEYLAARAREKGVVDADKFEYHGGIALWRGDITRLNADAIVNACNCALLGCFSPLHGCIDNAIHSAAGVQVRLDCNEMMEGKLEPNGRVRVTKGYNLPCRYIFHTVGPIVRGRVTEQNRADLKNCYLACLNKAAEMGLKSIAFCCISTGEYGYPKAEACALAVHTVKEWLKNGDGFKIIFNVFTAEDEKLYERELFGNE</sequence>
<dbReference type="Proteomes" id="UP000824179">
    <property type="component" value="Unassembled WGS sequence"/>
</dbReference>
<accession>A0A9D1DBD2</accession>
<dbReference type="CDD" id="cd02908">
    <property type="entry name" value="Macro_OAADPr_deacetylase"/>
    <property type="match status" value="1"/>
</dbReference>
<dbReference type="PANTHER" id="PTHR11106:SF27">
    <property type="entry name" value="MACRO DOMAIN-CONTAINING PROTEIN"/>
    <property type="match status" value="1"/>
</dbReference>
<dbReference type="PANTHER" id="PTHR11106">
    <property type="entry name" value="GANGLIOSIDE INDUCED DIFFERENTIATION ASSOCIATED PROTEIN 2-RELATED"/>
    <property type="match status" value="1"/>
</dbReference>
<proteinExistence type="predicted"/>
<dbReference type="SUPFAM" id="SSF52949">
    <property type="entry name" value="Macro domain-like"/>
    <property type="match status" value="1"/>
</dbReference>
<dbReference type="InterPro" id="IPR043472">
    <property type="entry name" value="Macro_dom-like"/>
</dbReference>
<name>A0A9D1DBD2_9FIRM</name>
<dbReference type="EMBL" id="DVHB01000091">
    <property type="protein sequence ID" value="HIR39796.1"/>
    <property type="molecule type" value="Genomic_DNA"/>
</dbReference>
<dbReference type="Pfam" id="PF01661">
    <property type="entry name" value="Macro"/>
    <property type="match status" value="1"/>
</dbReference>
<dbReference type="InterPro" id="IPR002589">
    <property type="entry name" value="Macro_dom"/>
</dbReference>
<reference evidence="2" key="2">
    <citation type="journal article" date="2021" name="PeerJ">
        <title>Extensive microbial diversity within the chicken gut microbiome revealed by metagenomics and culture.</title>
        <authorList>
            <person name="Gilroy R."/>
            <person name="Ravi A."/>
            <person name="Getino M."/>
            <person name="Pursley I."/>
            <person name="Horton D.L."/>
            <person name="Alikhan N.F."/>
            <person name="Baker D."/>
            <person name="Gharbi K."/>
            <person name="Hall N."/>
            <person name="Watson M."/>
            <person name="Adriaenssens E.M."/>
            <person name="Foster-Nyarko E."/>
            <person name="Jarju S."/>
            <person name="Secka A."/>
            <person name="Antonio M."/>
            <person name="Oren A."/>
            <person name="Chaudhuri R.R."/>
            <person name="La Ragione R."/>
            <person name="Hildebrand F."/>
            <person name="Pallen M.J."/>
        </authorList>
    </citation>
    <scope>NUCLEOTIDE SEQUENCE</scope>
    <source>
        <strain evidence="2">ChiW25-3613</strain>
    </source>
</reference>
<gene>
    <name evidence="2" type="ORF">IAB90_05375</name>
</gene>
<evidence type="ECO:0000313" key="2">
    <source>
        <dbReference type="EMBL" id="HIR39796.1"/>
    </source>
</evidence>
<dbReference type="PROSITE" id="PS51154">
    <property type="entry name" value="MACRO"/>
    <property type="match status" value="1"/>
</dbReference>
<dbReference type="SMART" id="SM00506">
    <property type="entry name" value="A1pp"/>
    <property type="match status" value="1"/>
</dbReference>
<protein>
    <submittedName>
        <fullName evidence="2">Protein-ADP-ribose hydrolase</fullName>
    </submittedName>
</protein>
<dbReference type="Gene3D" id="3.40.220.10">
    <property type="entry name" value="Leucine Aminopeptidase, subunit E, domain 1"/>
    <property type="match status" value="1"/>
</dbReference>
<organism evidence="2 3">
    <name type="scientific">Candidatus Coproplasma stercoripullorum</name>
    <dbReference type="NCBI Taxonomy" id="2840751"/>
    <lineage>
        <taxon>Bacteria</taxon>
        <taxon>Bacillati</taxon>
        <taxon>Bacillota</taxon>
        <taxon>Clostridia</taxon>
        <taxon>Eubacteriales</taxon>
        <taxon>Candidatus Coproplasma</taxon>
    </lineage>
</organism>